<dbReference type="Proteomes" id="UP000438914">
    <property type="component" value="Unassembled WGS sequence"/>
</dbReference>
<dbReference type="EMBL" id="VUNG01000003">
    <property type="protein sequence ID" value="MST83584.1"/>
    <property type="molecule type" value="Genomic_DNA"/>
</dbReference>
<accession>A0A7K0KCE9</accession>
<gene>
    <name evidence="3" type="ORF">FYJ73_02610</name>
</gene>
<keyword evidence="1" id="KW-0732">Signal</keyword>
<feature type="domain" description="DUF5723" evidence="2">
    <location>
        <begin position="44"/>
        <end position="439"/>
    </location>
</feature>
<dbReference type="Pfam" id="PF18990">
    <property type="entry name" value="DUF5723"/>
    <property type="match status" value="1"/>
</dbReference>
<dbReference type="InterPro" id="IPR043781">
    <property type="entry name" value="DUF5723"/>
</dbReference>
<reference evidence="3 4" key="1">
    <citation type="submission" date="2019-08" db="EMBL/GenBank/DDBJ databases">
        <title>In-depth cultivation of the pig gut microbiome towards novel bacterial diversity and tailored functional studies.</title>
        <authorList>
            <person name="Wylensek D."/>
            <person name="Hitch T.C.A."/>
            <person name="Clavel T."/>
        </authorList>
    </citation>
    <scope>NUCLEOTIDE SEQUENCE [LARGE SCALE GENOMIC DNA]</scope>
    <source>
        <strain evidence="3 4">LKV-178-WT-2A</strain>
    </source>
</reference>
<dbReference type="AlphaFoldDB" id="A0A7K0KCE9"/>
<dbReference type="RefSeq" id="WP_154533160.1">
    <property type="nucleotide sequence ID" value="NZ_VUNG01000003.1"/>
</dbReference>
<sequence length="466" mass="51710">MKHHIISLCQLLLILALAHTSAFAQGLRSAYFTDGYLYQHTLNPAMGNDQNYVAIPALGNINAEAHGNFGYEDIVRDNPLYPTESGKKKTSFMNPYLSDPLKGFNKSWNRVGADANITLLSGGFKAWGGYNTVEINAKSSSNVKLPYELFRFAVDAGNDTYNIGDLYVNSQNYVEIALGHSRDINRQWRVGAKMKLLLGVADADIQMKDVTANLTGDTWTLHGDAQAHMSMKGWKYKTEEKEYKAQAGSYSYINDVNVDGAGIGGVGLAADLGAVFRPDKYWEVSAALLDLGFIHWNNDCYATNRDKDFTFDGFHDTGIKSSQGNTADDQWDKYSDQIAQFYNLQDEGDKGGRTTMLSARMNIGVRYTLPSYEKIHFGLLSATRFCGKHTWTEGRLSANWEPLNWLDGGVNLTANTFSTNMGWIINVHPKGFNVFFGMDHLIGKVSKEMIPLSSNASVSMGMNVTF</sequence>
<keyword evidence="4" id="KW-1185">Reference proteome</keyword>
<evidence type="ECO:0000313" key="3">
    <source>
        <dbReference type="EMBL" id="MST83584.1"/>
    </source>
</evidence>
<feature type="signal peptide" evidence="1">
    <location>
        <begin position="1"/>
        <end position="24"/>
    </location>
</feature>
<comment type="caution">
    <text evidence="3">The sequence shown here is derived from an EMBL/GenBank/DDBJ whole genome shotgun (WGS) entry which is preliminary data.</text>
</comment>
<name>A0A7K0KCE9_9BACT</name>
<protein>
    <recommendedName>
        <fullName evidence="2">DUF5723 domain-containing protein</fullName>
    </recommendedName>
</protein>
<organism evidence="3 4">
    <name type="scientific">Hallella mizrahii</name>
    <dbReference type="NCBI Taxonomy" id="2606637"/>
    <lineage>
        <taxon>Bacteria</taxon>
        <taxon>Pseudomonadati</taxon>
        <taxon>Bacteroidota</taxon>
        <taxon>Bacteroidia</taxon>
        <taxon>Bacteroidales</taxon>
        <taxon>Prevotellaceae</taxon>
        <taxon>Hallella</taxon>
    </lineage>
</organism>
<evidence type="ECO:0000256" key="1">
    <source>
        <dbReference type="SAM" id="SignalP"/>
    </source>
</evidence>
<evidence type="ECO:0000259" key="2">
    <source>
        <dbReference type="Pfam" id="PF18990"/>
    </source>
</evidence>
<proteinExistence type="predicted"/>
<evidence type="ECO:0000313" key="4">
    <source>
        <dbReference type="Proteomes" id="UP000438914"/>
    </source>
</evidence>
<feature type="chain" id="PRO_5029873972" description="DUF5723 domain-containing protein" evidence="1">
    <location>
        <begin position="25"/>
        <end position="466"/>
    </location>
</feature>